<gene>
    <name evidence="2" type="ORF">BEU03_02090</name>
</gene>
<sequence>MNDNILWLNKLVPKHVLLKESDIEGKLSPLNITRDQLPKILLKDPALKALDEEAKPNDVVEVHRFSESAGSNLAYRLVVEE</sequence>
<dbReference type="AlphaFoldDB" id="A0A1J5SZJ1"/>
<dbReference type="EMBL" id="MIYV01000008">
    <property type="protein sequence ID" value="OIR13355.1"/>
    <property type="molecule type" value="Genomic_DNA"/>
</dbReference>
<evidence type="ECO:0000313" key="3">
    <source>
        <dbReference type="Proteomes" id="UP000183403"/>
    </source>
</evidence>
<dbReference type="Pfam" id="PF01191">
    <property type="entry name" value="RNA_pol_Rpb5_C"/>
    <property type="match status" value="1"/>
</dbReference>
<organism evidence="2 3">
    <name type="scientific">Marine Group III euryarchaeote CG-Epi6</name>
    <dbReference type="NCBI Taxonomy" id="1889000"/>
    <lineage>
        <taxon>Archaea</taxon>
        <taxon>Methanobacteriati</taxon>
        <taxon>Thermoplasmatota</taxon>
        <taxon>Thermoplasmata</taxon>
        <taxon>Candidatus Thermoprofundales</taxon>
    </lineage>
</organism>
<dbReference type="Proteomes" id="UP000183403">
    <property type="component" value="Unassembled WGS sequence"/>
</dbReference>
<reference evidence="2 3" key="1">
    <citation type="submission" date="2016-08" db="EMBL/GenBank/DDBJ databases">
        <title>New Insights into Marine Group III Euryarchaeota, from dark to light.</title>
        <authorList>
            <person name="Haro-Moreno J.M."/>
            <person name="Rodriguez-Valera F."/>
            <person name="Lopez-Garcia P."/>
            <person name="Moreira D."/>
            <person name="Martin-Cuadrado A.B."/>
        </authorList>
    </citation>
    <scope>NUCLEOTIDE SEQUENCE [LARGE SCALE GENOMIC DNA]</scope>
    <source>
        <strain evidence="2">CG-Epi6</strain>
    </source>
</reference>
<accession>A0A1J5SZJ1</accession>
<dbReference type="GO" id="GO:0003899">
    <property type="term" value="F:DNA-directed RNA polymerase activity"/>
    <property type="evidence" value="ECO:0007669"/>
    <property type="project" value="InterPro"/>
</dbReference>
<dbReference type="Gene3D" id="3.90.940.20">
    <property type="entry name" value="RPB5-like RNA polymerase subunit"/>
    <property type="match status" value="1"/>
</dbReference>
<evidence type="ECO:0000259" key="1">
    <source>
        <dbReference type="Pfam" id="PF01191"/>
    </source>
</evidence>
<dbReference type="GO" id="GO:0003677">
    <property type="term" value="F:DNA binding"/>
    <property type="evidence" value="ECO:0007669"/>
    <property type="project" value="InterPro"/>
</dbReference>
<protein>
    <recommendedName>
        <fullName evidence="1">RNA polymerase subunit H/Rpb5 C-terminal domain-containing protein</fullName>
    </recommendedName>
</protein>
<evidence type="ECO:0000313" key="2">
    <source>
        <dbReference type="EMBL" id="OIR13355.1"/>
    </source>
</evidence>
<comment type="caution">
    <text evidence="2">The sequence shown here is derived from an EMBL/GenBank/DDBJ whole genome shotgun (WGS) entry which is preliminary data.</text>
</comment>
<dbReference type="SUPFAM" id="SSF55287">
    <property type="entry name" value="RPB5-like RNA polymerase subunit"/>
    <property type="match status" value="1"/>
</dbReference>
<dbReference type="InterPro" id="IPR035913">
    <property type="entry name" value="RPB5-like_sf"/>
</dbReference>
<dbReference type="GO" id="GO:0006351">
    <property type="term" value="P:DNA-templated transcription"/>
    <property type="evidence" value="ECO:0007669"/>
    <property type="project" value="InterPro"/>
</dbReference>
<dbReference type="InterPro" id="IPR000783">
    <property type="entry name" value="RNA_pol_subH/Rpb5_C"/>
</dbReference>
<name>A0A1J5SZJ1_9ARCH</name>
<proteinExistence type="predicted"/>
<feature type="domain" description="RNA polymerase subunit H/Rpb5 C-terminal" evidence="1">
    <location>
        <begin position="10"/>
        <end position="78"/>
    </location>
</feature>